<dbReference type="SMART" id="SM00855">
    <property type="entry name" value="PGAM"/>
    <property type="match status" value="1"/>
</dbReference>
<dbReference type="AlphaFoldDB" id="A0A9W9J5M9"/>
<evidence type="ECO:0000256" key="2">
    <source>
        <dbReference type="PIRSR" id="PIRSR613078-2"/>
    </source>
</evidence>
<dbReference type="EMBL" id="JAPQKR010000016">
    <property type="protein sequence ID" value="KAJ5190219.1"/>
    <property type="molecule type" value="Genomic_DNA"/>
</dbReference>
<comment type="caution">
    <text evidence="3">The sequence shown here is derived from an EMBL/GenBank/DDBJ whole genome shotgun (WGS) entry which is preliminary data.</text>
</comment>
<dbReference type="SUPFAM" id="SSF53254">
    <property type="entry name" value="Phosphoglycerate mutase-like"/>
    <property type="match status" value="1"/>
</dbReference>
<proteinExistence type="predicted"/>
<dbReference type="PANTHER" id="PTHR48100:SF15">
    <property type="entry name" value="SEDOHEPTULOSE 1,7-BISPHOSPHATASE"/>
    <property type="match status" value="1"/>
</dbReference>
<organism evidence="3 4">
    <name type="scientific">Penicillium cinerascens</name>
    <dbReference type="NCBI Taxonomy" id="70096"/>
    <lineage>
        <taxon>Eukaryota</taxon>
        <taxon>Fungi</taxon>
        <taxon>Dikarya</taxon>
        <taxon>Ascomycota</taxon>
        <taxon>Pezizomycotina</taxon>
        <taxon>Eurotiomycetes</taxon>
        <taxon>Eurotiomycetidae</taxon>
        <taxon>Eurotiales</taxon>
        <taxon>Aspergillaceae</taxon>
        <taxon>Penicillium</taxon>
    </lineage>
</organism>
<feature type="active site" description="Proton donor/acceptor" evidence="1">
    <location>
        <position position="103"/>
    </location>
</feature>
<dbReference type="CDD" id="cd07067">
    <property type="entry name" value="HP_PGM_like"/>
    <property type="match status" value="1"/>
</dbReference>
<dbReference type="GO" id="GO:0046390">
    <property type="term" value="P:ribose phosphate biosynthetic process"/>
    <property type="evidence" value="ECO:0007669"/>
    <property type="project" value="TreeGrafter"/>
</dbReference>
<feature type="binding site" evidence="2">
    <location>
        <begin position="22"/>
        <end position="23"/>
    </location>
    <ligand>
        <name>substrate</name>
    </ligand>
</feature>
<dbReference type="GO" id="GO:0050278">
    <property type="term" value="F:sedoheptulose-bisphosphatase activity"/>
    <property type="evidence" value="ECO:0007669"/>
    <property type="project" value="TreeGrafter"/>
</dbReference>
<dbReference type="PIRSF" id="PIRSF000709">
    <property type="entry name" value="6PFK_2-Ptase"/>
    <property type="match status" value="1"/>
</dbReference>
<dbReference type="GeneID" id="83183561"/>
<dbReference type="OrthoDB" id="4818801at2759"/>
<evidence type="ECO:0000313" key="3">
    <source>
        <dbReference type="EMBL" id="KAJ5190219.1"/>
    </source>
</evidence>
<dbReference type="InterPro" id="IPR029033">
    <property type="entry name" value="His_PPase_superfam"/>
</dbReference>
<evidence type="ECO:0000313" key="4">
    <source>
        <dbReference type="Proteomes" id="UP001150904"/>
    </source>
</evidence>
<evidence type="ECO:0000256" key="1">
    <source>
        <dbReference type="PIRSR" id="PIRSR613078-1"/>
    </source>
</evidence>
<dbReference type="InterPro" id="IPR050275">
    <property type="entry name" value="PGM_Phosphatase"/>
</dbReference>
<feature type="active site" description="Tele-phosphohistidine intermediate" evidence="1">
    <location>
        <position position="10"/>
    </location>
</feature>
<dbReference type="Proteomes" id="UP001150904">
    <property type="component" value="Unassembled WGS sequence"/>
</dbReference>
<accession>A0A9W9J5M9</accession>
<feature type="binding site" evidence="2">
    <location>
        <position position="66"/>
    </location>
    <ligand>
        <name>substrate</name>
    </ligand>
</feature>
<protein>
    <submittedName>
        <fullName evidence="3">Histidine phosphatase superfamily</fullName>
    </submittedName>
</protein>
<dbReference type="Pfam" id="PF00300">
    <property type="entry name" value="His_Phos_1"/>
    <property type="match status" value="1"/>
</dbReference>
<feature type="binding site" evidence="2">
    <location>
        <begin position="103"/>
        <end position="106"/>
    </location>
    <ligand>
        <name>substrate</name>
    </ligand>
</feature>
<reference evidence="3" key="1">
    <citation type="submission" date="2022-12" db="EMBL/GenBank/DDBJ databases">
        <authorList>
            <person name="Petersen C."/>
        </authorList>
    </citation>
    <scope>NUCLEOTIDE SEQUENCE</scope>
    <source>
        <strain evidence="3">IBT 15544</strain>
    </source>
</reference>
<dbReference type="PANTHER" id="PTHR48100">
    <property type="entry name" value="BROAD-SPECIFICITY PHOSPHATASE YOR283W-RELATED"/>
    <property type="match status" value="1"/>
</dbReference>
<dbReference type="RefSeq" id="XP_058303159.1">
    <property type="nucleotide sequence ID" value="XM_058456260.1"/>
</dbReference>
<dbReference type="InterPro" id="IPR013078">
    <property type="entry name" value="His_Pase_superF_clade-1"/>
</dbReference>
<sequence>MSSRIYLIRHGETEWSLNQQHTGSTEVLLTSNGEKQAQRTAETFVGDGKLIQPKRIKRIFCSPRKRARQTLRLLGLGDEDELSVSGLTSSETPSVKITELLREWDYGNYEGLTIEEVRKLRRSRNLDEVRPWNIWRDGCEGGE</sequence>
<dbReference type="Gene3D" id="3.40.50.1240">
    <property type="entry name" value="Phosphoglycerate mutase-like"/>
    <property type="match status" value="1"/>
</dbReference>
<keyword evidence="4" id="KW-1185">Reference proteome</keyword>
<reference evidence="3" key="2">
    <citation type="journal article" date="2023" name="IMA Fungus">
        <title>Comparative genomic study of the Penicillium genus elucidates a diverse pangenome and 15 lateral gene transfer events.</title>
        <authorList>
            <person name="Petersen C."/>
            <person name="Sorensen T."/>
            <person name="Nielsen M.R."/>
            <person name="Sondergaard T.E."/>
            <person name="Sorensen J.L."/>
            <person name="Fitzpatrick D.A."/>
            <person name="Frisvad J.C."/>
            <person name="Nielsen K.L."/>
        </authorList>
    </citation>
    <scope>NUCLEOTIDE SEQUENCE</scope>
    <source>
        <strain evidence="3">IBT 15544</strain>
    </source>
</reference>
<name>A0A9W9J5M9_9EURO</name>
<gene>
    <name evidence="3" type="ORF">N7498_009204</name>
</gene>